<evidence type="ECO:0000313" key="10">
    <source>
        <dbReference type="Proteomes" id="UP000294980"/>
    </source>
</evidence>
<evidence type="ECO:0000256" key="6">
    <source>
        <dbReference type="SAM" id="MobiDB-lite"/>
    </source>
</evidence>
<dbReference type="InterPro" id="IPR006664">
    <property type="entry name" value="OMP_bac"/>
</dbReference>
<dbReference type="OrthoDB" id="9805832at2"/>
<sequence>MNTTTRITLLAPLLLVLGACSNLTERQMETCVVGLTTAGGVIGAASSGGTGVLPGAMIGTGISLISCEQGQEAPAPRQAPPPADSDGDGVPDDRDRCPRTPAGVDVDGRGCPVDGDRDGVADYLDQCAGTPAGVKVDEIGCPIKDEVVLTINRLGFAFDSAELDRSSKAALDRAVEVIKSHSEVVNMNVVGHTDSRGDEEYNQKLSERRAAAVVDYLVSKGVSRSSLSSSGKGESEPMASNDTDDGRAQNRRVELVVE</sequence>
<dbReference type="InterPro" id="IPR006665">
    <property type="entry name" value="OmpA-like"/>
</dbReference>
<evidence type="ECO:0000256" key="5">
    <source>
        <dbReference type="PROSITE-ProRule" id="PRU00473"/>
    </source>
</evidence>
<proteinExistence type="predicted"/>
<dbReference type="Pfam" id="PF00691">
    <property type="entry name" value="OmpA"/>
    <property type="match status" value="1"/>
</dbReference>
<dbReference type="InterPro" id="IPR050330">
    <property type="entry name" value="Bact_OuterMem_StrucFunc"/>
</dbReference>
<dbReference type="EMBL" id="SLWX01000008">
    <property type="protein sequence ID" value="TCO75450.1"/>
    <property type="molecule type" value="Genomic_DNA"/>
</dbReference>
<dbReference type="Pfam" id="PF02412">
    <property type="entry name" value="TSP_3"/>
    <property type="match status" value="2"/>
</dbReference>
<feature type="chain" id="PRO_5020925424" evidence="7">
    <location>
        <begin position="22"/>
        <end position="258"/>
    </location>
</feature>
<dbReference type="PANTHER" id="PTHR30329:SF21">
    <property type="entry name" value="LIPOPROTEIN YIAD-RELATED"/>
    <property type="match status" value="1"/>
</dbReference>
<feature type="region of interest" description="Disordered" evidence="6">
    <location>
        <begin position="222"/>
        <end position="258"/>
    </location>
</feature>
<dbReference type="GO" id="GO:0007155">
    <property type="term" value="P:cell adhesion"/>
    <property type="evidence" value="ECO:0007669"/>
    <property type="project" value="InterPro"/>
</dbReference>
<organism evidence="9 10">
    <name type="scientific">Chromatocurvus halotolerans</name>
    <dbReference type="NCBI Taxonomy" id="1132028"/>
    <lineage>
        <taxon>Bacteria</taxon>
        <taxon>Pseudomonadati</taxon>
        <taxon>Pseudomonadota</taxon>
        <taxon>Gammaproteobacteria</taxon>
        <taxon>Cellvibrionales</taxon>
        <taxon>Halieaceae</taxon>
        <taxon>Chromatocurvus</taxon>
    </lineage>
</organism>
<feature type="compositionally biased region" description="Basic and acidic residues" evidence="6">
    <location>
        <begin position="244"/>
        <end position="258"/>
    </location>
</feature>
<keyword evidence="3 5" id="KW-0472">Membrane</keyword>
<feature type="region of interest" description="Disordered" evidence="6">
    <location>
        <begin position="69"/>
        <end position="109"/>
    </location>
</feature>
<feature type="compositionally biased region" description="Low complexity" evidence="6">
    <location>
        <begin position="222"/>
        <end position="232"/>
    </location>
</feature>
<dbReference type="RefSeq" id="WP_117318143.1">
    <property type="nucleotide sequence ID" value="NZ_QQSW01000010.1"/>
</dbReference>
<keyword evidence="10" id="KW-1185">Reference proteome</keyword>
<dbReference type="GO" id="GO:0005509">
    <property type="term" value="F:calcium ion binding"/>
    <property type="evidence" value="ECO:0007669"/>
    <property type="project" value="InterPro"/>
</dbReference>
<feature type="domain" description="OmpA-like" evidence="8">
    <location>
        <begin position="143"/>
        <end position="258"/>
    </location>
</feature>
<dbReference type="GO" id="GO:0009279">
    <property type="term" value="C:cell outer membrane"/>
    <property type="evidence" value="ECO:0007669"/>
    <property type="project" value="UniProtKB-SubCell"/>
</dbReference>
<protein>
    <submittedName>
        <fullName evidence="9">OOP family OmpA-OmpF porin</fullName>
    </submittedName>
</protein>
<dbReference type="PROSITE" id="PS51257">
    <property type="entry name" value="PROKAR_LIPOPROTEIN"/>
    <property type="match status" value="1"/>
</dbReference>
<comment type="subcellular location">
    <subcellularLocation>
        <location evidence="1">Cell outer membrane</location>
    </subcellularLocation>
</comment>
<dbReference type="Proteomes" id="UP000294980">
    <property type="component" value="Unassembled WGS sequence"/>
</dbReference>
<accession>A0A4V2SBH1</accession>
<dbReference type="PANTHER" id="PTHR30329">
    <property type="entry name" value="STATOR ELEMENT OF FLAGELLAR MOTOR COMPLEX"/>
    <property type="match status" value="1"/>
</dbReference>
<dbReference type="CDD" id="cd07185">
    <property type="entry name" value="OmpA_C-like"/>
    <property type="match status" value="1"/>
</dbReference>
<evidence type="ECO:0000256" key="3">
    <source>
        <dbReference type="ARBA" id="ARBA00023136"/>
    </source>
</evidence>
<keyword evidence="4" id="KW-0998">Cell outer membrane</keyword>
<evidence type="ECO:0000259" key="8">
    <source>
        <dbReference type="PROSITE" id="PS51123"/>
    </source>
</evidence>
<gene>
    <name evidence="9" type="ORF">EV688_10816</name>
</gene>
<dbReference type="InterPro" id="IPR036737">
    <property type="entry name" value="OmpA-like_sf"/>
</dbReference>
<dbReference type="AlphaFoldDB" id="A0A4V2SBH1"/>
<dbReference type="SUPFAM" id="SSF103088">
    <property type="entry name" value="OmpA-like"/>
    <property type="match status" value="1"/>
</dbReference>
<dbReference type="PRINTS" id="PR01021">
    <property type="entry name" value="OMPADOMAIN"/>
</dbReference>
<comment type="caution">
    <text evidence="9">The sequence shown here is derived from an EMBL/GenBank/DDBJ whole genome shotgun (WGS) entry which is preliminary data.</text>
</comment>
<keyword evidence="2 7" id="KW-0732">Signal</keyword>
<dbReference type="InterPro" id="IPR003367">
    <property type="entry name" value="Thrombospondin_3-like_rpt"/>
</dbReference>
<dbReference type="PROSITE" id="PS51123">
    <property type="entry name" value="OMPA_2"/>
    <property type="match status" value="1"/>
</dbReference>
<feature type="signal peptide" evidence="7">
    <location>
        <begin position="1"/>
        <end position="21"/>
    </location>
</feature>
<evidence type="ECO:0000256" key="1">
    <source>
        <dbReference type="ARBA" id="ARBA00004442"/>
    </source>
</evidence>
<name>A0A4V2SBH1_9GAMM</name>
<dbReference type="SUPFAM" id="SSF103647">
    <property type="entry name" value="TSP type-3 repeat"/>
    <property type="match status" value="1"/>
</dbReference>
<reference evidence="9 10" key="1">
    <citation type="submission" date="2019-03" db="EMBL/GenBank/DDBJ databases">
        <title>Genomic Encyclopedia of Type Strains, Phase IV (KMG-IV): sequencing the most valuable type-strain genomes for metagenomic binning, comparative biology and taxonomic classification.</title>
        <authorList>
            <person name="Goeker M."/>
        </authorList>
    </citation>
    <scope>NUCLEOTIDE SEQUENCE [LARGE SCALE GENOMIC DNA]</scope>
    <source>
        <strain evidence="9 10">DSM 23344</strain>
    </source>
</reference>
<dbReference type="InterPro" id="IPR028974">
    <property type="entry name" value="TSP_type-3_rpt"/>
</dbReference>
<dbReference type="Gene3D" id="3.30.1330.60">
    <property type="entry name" value="OmpA-like domain"/>
    <property type="match status" value="1"/>
</dbReference>
<evidence type="ECO:0000256" key="2">
    <source>
        <dbReference type="ARBA" id="ARBA00022729"/>
    </source>
</evidence>
<evidence type="ECO:0000256" key="7">
    <source>
        <dbReference type="SAM" id="SignalP"/>
    </source>
</evidence>
<evidence type="ECO:0000313" key="9">
    <source>
        <dbReference type="EMBL" id="TCO75450.1"/>
    </source>
</evidence>
<evidence type="ECO:0000256" key="4">
    <source>
        <dbReference type="ARBA" id="ARBA00023237"/>
    </source>
</evidence>